<gene>
    <name evidence="1" type="ORF">PGTUg99_007967</name>
</gene>
<dbReference type="AlphaFoldDB" id="A0A5B0RTC1"/>
<evidence type="ECO:0000313" key="2">
    <source>
        <dbReference type="Proteomes" id="UP000325313"/>
    </source>
</evidence>
<protein>
    <submittedName>
        <fullName evidence="1">Uncharacterized protein</fullName>
    </submittedName>
</protein>
<evidence type="ECO:0000313" key="1">
    <source>
        <dbReference type="EMBL" id="KAA1128588.1"/>
    </source>
</evidence>
<sequence length="63" mass="6278">MIALHPGVDIAVAAAARGCEGVVGTSVIGAVSGWDGAVTRHCRPIYNGAGGLDMGKGYAFTCE</sequence>
<proteinExistence type="predicted"/>
<accession>A0A5B0RTC1</accession>
<name>A0A5B0RTC1_PUCGR</name>
<organism evidence="1 2">
    <name type="scientific">Puccinia graminis f. sp. tritici</name>
    <dbReference type="NCBI Taxonomy" id="56615"/>
    <lineage>
        <taxon>Eukaryota</taxon>
        <taxon>Fungi</taxon>
        <taxon>Dikarya</taxon>
        <taxon>Basidiomycota</taxon>
        <taxon>Pucciniomycotina</taxon>
        <taxon>Pucciniomycetes</taxon>
        <taxon>Pucciniales</taxon>
        <taxon>Pucciniaceae</taxon>
        <taxon>Puccinia</taxon>
    </lineage>
</organism>
<dbReference type="Proteomes" id="UP000325313">
    <property type="component" value="Unassembled WGS sequence"/>
</dbReference>
<dbReference type="EMBL" id="VDEP01000140">
    <property type="protein sequence ID" value="KAA1128588.1"/>
    <property type="molecule type" value="Genomic_DNA"/>
</dbReference>
<reference evidence="1 2" key="1">
    <citation type="submission" date="2019-05" db="EMBL/GenBank/DDBJ databases">
        <title>Emergence of the Ug99 lineage of the wheat stem rust pathogen through somatic hybridization.</title>
        <authorList>
            <person name="Li F."/>
            <person name="Upadhyaya N.M."/>
            <person name="Sperschneider J."/>
            <person name="Matny O."/>
            <person name="Nguyen-Phuc H."/>
            <person name="Mago R."/>
            <person name="Raley C."/>
            <person name="Miller M.E."/>
            <person name="Silverstein K.A.T."/>
            <person name="Henningsen E."/>
            <person name="Hirsch C.D."/>
            <person name="Visser B."/>
            <person name="Pretorius Z.A."/>
            <person name="Steffenson B.J."/>
            <person name="Schwessinger B."/>
            <person name="Dodds P.N."/>
            <person name="Figueroa M."/>
        </authorList>
    </citation>
    <scope>NUCLEOTIDE SEQUENCE [LARGE SCALE GENOMIC DNA]</scope>
    <source>
        <strain evidence="1 2">Ug99</strain>
    </source>
</reference>
<comment type="caution">
    <text evidence="1">The sequence shown here is derived from an EMBL/GenBank/DDBJ whole genome shotgun (WGS) entry which is preliminary data.</text>
</comment>